<evidence type="ECO:0000259" key="13">
    <source>
        <dbReference type="PROSITE" id="PS51900"/>
    </source>
</evidence>
<evidence type="ECO:0000256" key="1">
    <source>
        <dbReference type="ARBA" id="ARBA00004496"/>
    </source>
</evidence>
<keyword evidence="8 11" id="KW-0238">DNA-binding</keyword>
<dbReference type="PROSITE" id="PS51900">
    <property type="entry name" value="CB"/>
    <property type="match status" value="1"/>
</dbReference>
<dbReference type="EMBL" id="CACVAY010000127">
    <property type="protein sequence ID" value="CAA6825531.1"/>
    <property type="molecule type" value="Genomic_DNA"/>
</dbReference>
<dbReference type="InterPro" id="IPR023009">
    <property type="entry name" value="Tyrosine_recombinase_XerC/XerD"/>
</dbReference>
<accession>A0A6S6TS10</accession>
<dbReference type="InterPro" id="IPR044068">
    <property type="entry name" value="CB"/>
</dbReference>
<dbReference type="PROSITE" id="PS51898">
    <property type="entry name" value="TYR_RECOMBINASE"/>
    <property type="match status" value="1"/>
</dbReference>
<protein>
    <recommendedName>
        <fullName evidence="3 11">Tyrosine recombinase XerC</fullName>
    </recommendedName>
</protein>
<dbReference type="InterPro" id="IPR011931">
    <property type="entry name" value="Recomb_XerC"/>
</dbReference>
<evidence type="ECO:0000313" key="14">
    <source>
        <dbReference type="EMBL" id="CAA6825531.1"/>
    </source>
</evidence>
<dbReference type="HAMAP" id="MF_01808">
    <property type="entry name" value="Recomb_XerC_XerD"/>
    <property type="match status" value="1"/>
</dbReference>
<dbReference type="Pfam" id="PF02899">
    <property type="entry name" value="Phage_int_SAM_1"/>
    <property type="match status" value="1"/>
</dbReference>
<comment type="subcellular location">
    <subcellularLocation>
        <location evidence="1 11">Cytoplasm</location>
    </subcellularLocation>
</comment>
<evidence type="ECO:0000256" key="6">
    <source>
        <dbReference type="ARBA" id="ARBA00022829"/>
    </source>
</evidence>
<comment type="function">
    <text evidence="11">Site-specific tyrosine recombinase, which acts by catalyzing the cutting and rejoining of the recombining DNA molecules. The XerC-XerD complex is essential to convert dimers of the bacterial chromosome into monomers to permit their segregation at cell division. It also contributes to the segregational stability of plasmids.</text>
</comment>
<dbReference type="InterPro" id="IPR004107">
    <property type="entry name" value="Integrase_SAM-like_N"/>
</dbReference>
<dbReference type="Pfam" id="PF00589">
    <property type="entry name" value="Phage_integrase"/>
    <property type="match status" value="1"/>
</dbReference>
<dbReference type="InterPro" id="IPR010998">
    <property type="entry name" value="Integrase_recombinase_N"/>
</dbReference>
<dbReference type="AlphaFoldDB" id="A0A6S6TS10"/>
<name>A0A6S6TS10_9GAMM</name>
<evidence type="ECO:0000256" key="9">
    <source>
        <dbReference type="ARBA" id="ARBA00023172"/>
    </source>
</evidence>
<dbReference type="InterPro" id="IPR050090">
    <property type="entry name" value="Tyrosine_recombinase_XerCD"/>
</dbReference>
<dbReference type="GO" id="GO:0051301">
    <property type="term" value="P:cell division"/>
    <property type="evidence" value="ECO:0007669"/>
    <property type="project" value="UniProtKB-UniRule"/>
</dbReference>
<feature type="domain" description="Tyr recombinase" evidence="12">
    <location>
        <begin position="112"/>
        <end position="291"/>
    </location>
</feature>
<keyword evidence="4 11" id="KW-0963">Cytoplasm</keyword>
<evidence type="ECO:0000256" key="7">
    <source>
        <dbReference type="ARBA" id="ARBA00022908"/>
    </source>
</evidence>
<feature type="active site" evidence="11">
    <location>
        <position position="151"/>
    </location>
</feature>
<evidence type="ECO:0000256" key="3">
    <source>
        <dbReference type="ARBA" id="ARBA00015804"/>
    </source>
</evidence>
<gene>
    <name evidence="11" type="primary">xerC</name>
    <name evidence="14" type="ORF">HELGO_WM8007</name>
</gene>
<dbReference type="SUPFAM" id="SSF56349">
    <property type="entry name" value="DNA breaking-rejoining enzymes"/>
    <property type="match status" value="1"/>
</dbReference>
<dbReference type="PANTHER" id="PTHR30349:SF81">
    <property type="entry name" value="TYROSINE RECOMBINASE XERC"/>
    <property type="match status" value="1"/>
</dbReference>
<dbReference type="GO" id="GO:0005737">
    <property type="term" value="C:cytoplasm"/>
    <property type="evidence" value="ECO:0007669"/>
    <property type="project" value="UniProtKB-SubCell"/>
</dbReference>
<evidence type="ECO:0000259" key="12">
    <source>
        <dbReference type="PROSITE" id="PS51898"/>
    </source>
</evidence>
<dbReference type="CDD" id="cd00798">
    <property type="entry name" value="INT_XerDC_C"/>
    <property type="match status" value="1"/>
</dbReference>
<dbReference type="GO" id="GO:0003677">
    <property type="term" value="F:DNA binding"/>
    <property type="evidence" value="ECO:0007669"/>
    <property type="project" value="UniProtKB-UniRule"/>
</dbReference>
<evidence type="ECO:0000256" key="2">
    <source>
        <dbReference type="ARBA" id="ARBA00006657"/>
    </source>
</evidence>
<evidence type="ECO:0000256" key="10">
    <source>
        <dbReference type="ARBA" id="ARBA00023306"/>
    </source>
</evidence>
<reference evidence="14" key="1">
    <citation type="submission" date="2020-01" db="EMBL/GenBank/DDBJ databases">
        <authorList>
            <person name="Meier V. D."/>
            <person name="Meier V D."/>
        </authorList>
    </citation>
    <scope>NUCLEOTIDE SEQUENCE</scope>
    <source>
        <strain evidence="14">HLG_WM_MAG_07</strain>
    </source>
</reference>
<feature type="active site" evidence="11">
    <location>
        <position position="269"/>
    </location>
</feature>
<dbReference type="Gene3D" id="1.10.150.130">
    <property type="match status" value="1"/>
</dbReference>
<keyword evidence="10 11" id="KW-0131">Cell cycle</keyword>
<evidence type="ECO:0000256" key="5">
    <source>
        <dbReference type="ARBA" id="ARBA00022618"/>
    </source>
</evidence>
<dbReference type="NCBIfam" id="NF001399">
    <property type="entry name" value="PRK00283.1"/>
    <property type="match status" value="1"/>
</dbReference>
<evidence type="ECO:0000256" key="8">
    <source>
        <dbReference type="ARBA" id="ARBA00023125"/>
    </source>
</evidence>
<dbReference type="GO" id="GO:0006313">
    <property type="term" value="P:DNA transposition"/>
    <property type="evidence" value="ECO:0007669"/>
    <property type="project" value="UniProtKB-UniRule"/>
</dbReference>
<dbReference type="GO" id="GO:0007059">
    <property type="term" value="P:chromosome segregation"/>
    <property type="evidence" value="ECO:0007669"/>
    <property type="project" value="UniProtKB-UniRule"/>
</dbReference>
<dbReference type="NCBIfam" id="TIGR02224">
    <property type="entry name" value="recomb_XerC"/>
    <property type="match status" value="1"/>
</dbReference>
<dbReference type="GO" id="GO:0009037">
    <property type="term" value="F:tyrosine-based site-specific recombinase activity"/>
    <property type="evidence" value="ECO:0007669"/>
    <property type="project" value="UniProtKB-UniRule"/>
</dbReference>
<evidence type="ECO:0000256" key="4">
    <source>
        <dbReference type="ARBA" id="ARBA00022490"/>
    </source>
</evidence>
<keyword evidence="9 11" id="KW-0233">DNA recombination</keyword>
<organism evidence="14">
    <name type="scientific">uncultured Thiotrichaceae bacterium</name>
    <dbReference type="NCBI Taxonomy" id="298394"/>
    <lineage>
        <taxon>Bacteria</taxon>
        <taxon>Pseudomonadati</taxon>
        <taxon>Pseudomonadota</taxon>
        <taxon>Gammaproteobacteria</taxon>
        <taxon>Thiotrichales</taxon>
        <taxon>Thiotrichaceae</taxon>
        <taxon>environmental samples</taxon>
    </lineage>
</organism>
<dbReference type="PANTHER" id="PTHR30349">
    <property type="entry name" value="PHAGE INTEGRASE-RELATED"/>
    <property type="match status" value="1"/>
</dbReference>
<dbReference type="InterPro" id="IPR011010">
    <property type="entry name" value="DNA_brk_join_enz"/>
</dbReference>
<dbReference type="InterPro" id="IPR013762">
    <property type="entry name" value="Integrase-like_cat_sf"/>
</dbReference>
<dbReference type="Gene3D" id="1.10.443.10">
    <property type="entry name" value="Intergrase catalytic core"/>
    <property type="match status" value="1"/>
</dbReference>
<feature type="active site" evidence="11">
    <location>
        <position position="175"/>
    </location>
</feature>
<comment type="subunit">
    <text evidence="11">Forms a cyclic heterotetrameric complex composed of two molecules of XerC and two molecules of XerD.</text>
</comment>
<dbReference type="InterPro" id="IPR002104">
    <property type="entry name" value="Integrase_catalytic"/>
</dbReference>
<keyword evidence="6 11" id="KW-0159">Chromosome partition</keyword>
<sequence length="301" mass="34418">MTGKQDHVLIDRFLVYLRTEKRYSEHTYSAYQRDINEFHKWLGANNTLDNIAEAHREDIQAFVAQLHRQGNSPKTLKRKLSSLRSFFNYLLMNSDIKTNPALDISTPKPAQHLPKTADVELIDRLLKIPSDTFIGARDKAILELFYSSGLRLSELTSSDLDAINFSDKTIRITGKGNKTRIVPVGLTAIEAINQWFRYRDLLTNTDQALFISQRGTRLTARAIQKRVDVWVKKLGIEQSMHPHTLRHSFASHVLQSSGDLRAVQDMLGHADIGTTQIYTHLDYQHLSKAYDAAHPRAKKKK</sequence>
<feature type="domain" description="Core-binding (CB)" evidence="13">
    <location>
        <begin position="4"/>
        <end position="91"/>
    </location>
</feature>
<feature type="active site" description="O-(3'-phospho-DNA)-tyrosine intermediate" evidence="11">
    <location>
        <position position="278"/>
    </location>
</feature>
<feature type="active site" evidence="11">
    <location>
        <position position="243"/>
    </location>
</feature>
<comment type="similarity">
    <text evidence="2 11">Belongs to the 'phage' integrase family. XerC subfamily.</text>
</comment>
<keyword evidence="7 11" id="KW-0229">DNA integration</keyword>
<dbReference type="NCBIfam" id="NF040815">
    <property type="entry name" value="recomb_XerA_Arch"/>
    <property type="match status" value="1"/>
</dbReference>
<evidence type="ECO:0000256" key="11">
    <source>
        <dbReference type="HAMAP-Rule" id="MF_01808"/>
    </source>
</evidence>
<keyword evidence="5 11" id="KW-0132">Cell division</keyword>
<proteinExistence type="inferred from homology"/>
<feature type="active site" evidence="11">
    <location>
        <position position="246"/>
    </location>
</feature>